<dbReference type="KEGG" id="vra:106760004"/>
<dbReference type="PROSITE" id="PS50879">
    <property type="entry name" value="RNASE_H_1"/>
    <property type="match status" value="1"/>
</dbReference>
<evidence type="ECO:0000256" key="2">
    <source>
        <dbReference type="ARBA" id="ARBA00022695"/>
    </source>
</evidence>
<keyword evidence="3" id="KW-0540">Nuclease</keyword>
<dbReference type="SUPFAM" id="SSF56672">
    <property type="entry name" value="DNA/RNA polymerases"/>
    <property type="match status" value="1"/>
</dbReference>
<sequence length="371" mass="42024">MGRPDPSHALHIFLAVTDAAISAALIQEEPQFKLVYFVSRSLKDTEIRYQKLEKVALSLLYVARRLRPYFQGYQVIVRTDYPIAKILRKPDLAGRMIGWSVELSEFGLQYEPRGLVKEQHLAEFAVELQYTILTHAWKLYVDGSACKAGGGAGIVLVGPNDMVVEQSIIFKFKASNNQTKYEALIAGMELARDVGADSLACYTDSQVVEGHMNGNYQVKDDYLLRYFHRAKQLQTCFSEFTITHVPREQNTHADRLSKLAHGKEKGVLSSVIRQVLSEPTIGSYAISSHTDVDRQTCWKDEIIRLIRRQDEGHNLQADETKKISRYCLIGDDLYRRGYVTPIMKCLSMEEASYVLRELHHGICGRHTGGGH</sequence>
<dbReference type="GO" id="GO:0003964">
    <property type="term" value="F:RNA-directed DNA polymerase activity"/>
    <property type="evidence" value="ECO:0007669"/>
    <property type="project" value="UniProtKB-KW"/>
</dbReference>
<dbReference type="InterPro" id="IPR002156">
    <property type="entry name" value="RNaseH_domain"/>
</dbReference>
<dbReference type="SUPFAM" id="SSF53098">
    <property type="entry name" value="Ribonuclease H-like"/>
    <property type="match status" value="1"/>
</dbReference>
<evidence type="ECO:0000313" key="9">
    <source>
        <dbReference type="RefSeq" id="XP_014498932.1"/>
    </source>
</evidence>
<dbReference type="CDD" id="cd09279">
    <property type="entry name" value="RNase_HI_like"/>
    <property type="match status" value="1"/>
</dbReference>
<dbReference type="GO" id="GO:0004523">
    <property type="term" value="F:RNA-DNA hybrid ribonuclease activity"/>
    <property type="evidence" value="ECO:0007669"/>
    <property type="project" value="InterPro"/>
</dbReference>
<dbReference type="PANTHER" id="PTHR48475">
    <property type="entry name" value="RIBONUCLEASE H"/>
    <property type="match status" value="1"/>
</dbReference>
<dbReference type="InterPro" id="IPR036397">
    <property type="entry name" value="RNaseH_sf"/>
</dbReference>
<keyword evidence="6" id="KW-0695">RNA-directed DNA polymerase</keyword>
<proteinExistence type="predicted"/>
<dbReference type="Proteomes" id="UP000087766">
    <property type="component" value="Chromosome 1"/>
</dbReference>
<keyword evidence="5" id="KW-0378">Hydrolase</keyword>
<dbReference type="Gene3D" id="3.30.420.10">
    <property type="entry name" value="Ribonuclease H-like superfamily/Ribonuclease H"/>
    <property type="match status" value="1"/>
</dbReference>
<dbReference type="GO" id="GO:0003676">
    <property type="term" value="F:nucleic acid binding"/>
    <property type="evidence" value="ECO:0007669"/>
    <property type="project" value="InterPro"/>
</dbReference>
<evidence type="ECO:0000256" key="5">
    <source>
        <dbReference type="ARBA" id="ARBA00022801"/>
    </source>
</evidence>
<keyword evidence="4" id="KW-0255">Endonuclease</keyword>
<dbReference type="InterPro" id="IPR043502">
    <property type="entry name" value="DNA/RNA_pol_sf"/>
</dbReference>
<reference evidence="8" key="1">
    <citation type="journal article" date="2014" name="Nat. Commun.">
        <title>Genome sequence of mungbean and insights into evolution within Vigna species.</title>
        <authorList>
            <person name="Kang Y.J."/>
            <person name="Kim S.K."/>
            <person name="Kim M.Y."/>
            <person name="Lestari P."/>
            <person name="Kim K.H."/>
            <person name="Ha B.K."/>
            <person name="Jun T.H."/>
            <person name="Hwang W.J."/>
            <person name="Lee T."/>
            <person name="Lee J."/>
            <person name="Shim S."/>
            <person name="Yoon M.Y."/>
            <person name="Jang Y.E."/>
            <person name="Han K.S."/>
            <person name="Taeprayoon P."/>
            <person name="Yoon N."/>
            <person name="Somta P."/>
            <person name="Tanya P."/>
            <person name="Kim K.S."/>
            <person name="Gwag J.G."/>
            <person name="Moon J.K."/>
            <person name="Lee Y.H."/>
            <person name="Park B.S."/>
            <person name="Bombarely A."/>
            <person name="Doyle J.J."/>
            <person name="Jackson S.A."/>
            <person name="Schafleitner R."/>
            <person name="Srinives P."/>
            <person name="Varshney R.K."/>
            <person name="Lee S.H."/>
        </authorList>
    </citation>
    <scope>NUCLEOTIDE SEQUENCE [LARGE SCALE GENOMIC DNA]</scope>
    <source>
        <strain evidence="8">cv. VC1973A</strain>
    </source>
</reference>
<protein>
    <submittedName>
        <fullName evidence="9">Uncharacterized protein LOC106760004</fullName>
    </submittedName>
</protein>
<name>A0A1S3TYU8_VIGRR</name>
<dbReference type="AlphaFoldDB" id="A0A1S3TYU8"/>
<dbReference type="RefSeq" id="XP_014498932.1">
    <property type="nucleotide sequence ID" value="XM_014643446.1"/>
</dbReference>
<evidence type="ECO:0000256" key="1">
    <source>
        <dbReference type="ARBA" id="ARBA00022679"/>
    </source>
</evidence>
<dbReference type="PANTHER" id="PTHR48475:SF2">
    <property type="entry name" value="RIBONUCLEASE H"/>
    <property type="match status" value="1"/>
</dbReference>
<evidence type="ECO:0000256" key="3">
    <source>
        <dbReference type="ARBA" id="ARBA00022722"/>
    </source>
</evidence>
<dbReference type="InterPro" id="IPR012337">
    <property type="entry name" value="RNaseH-like_sf"/>
</dbReference>
<keyword evidence="1" id="KW-0808">Transferase</keyword>
<keyword evidence="2" id="KW-0548">Nucleotidyltransferase</keyword>
<organism evidence="8 9">
    <name type="scientific">Vigna radiata var. radiata</name>
    <name type="common">Mung bean</name>
    <name type="synonym">Phaseolus aureus</name>
    <dbReference type="NCBI Taxonomy" id="3916"/>
    <lineage>
        <taxon>Eukaryota</taxon>
        <taxon>Viridiplantae</taxon>
        <taxon>Streptophyta</taxon>
        <taxon>Embryophyta</taxon>
        <taxon>Tracheophyta</taxon>
        <taxon>Spermatophyta</taxon>
        <taxon>Magnoliopsida</taxon>
        <taxon>eudicotyledons</taxon>
        <taxon>Gunneridae</taxon>
        <taxon>Pentapetalae</taxon>
        <taxon>rosids</taxon>
        <taxon>fabids</taxon>
        <taxon>Fabales</taxon>
        <taxon>Fabaceae</taxon>
        <taxon>Papilionoideae</taxon>
        <taxon>50 kb inversion clade</taxon>
        <taxon>NPAAA clade</taxon>
        <taxon>indigoferoid/millettioid clade</taxon>
        <taxon>Phaseoleae</taxon>
        <taxon>Vigna</taxon>
    </lineage>
</organism>
<evidence type="ECO:0000256" key="6">
    <source>
        <dbReference type="ARBA" id="ARBA00022918"/>
    </source>
</evidence>
<dbReference type="InterPro" id="IPR041373">
    <property type="entry name" value="RT_RNaseH"/>
</dbReference>
<evidence type="ECO:0000259" key="7">
    <source>
        <dbReference type="PROSITE" id="PS50879"/>
    </source>
</evidence>
<keyword evidence="8" id="KW-1185">Reference proteome</keyword>
<evidence type="ECO:0000256" key="4">
    <source>
        <dbReference type="ARBA" id="ARBA00022759"/>
    </source>
</evidence>
<reference evidence="9" key="2">
    <citation type="submission" date="2025-08" db="UniProtKB">
        <authorList>
            <consortium name="RefSeq"/>
        </authorList>
    </citation>
    <scope>IDENTIFICATION</scope>
    <source>
        <tissue evidence="9">Leaf</tissue>
    </source>
</reference>
<dbReference type="Pfam" id="PF17917">
    <property type="entry name" value="RT_RNaseH"/>
    <property type="match status" value="1"/>
</dbReference>
<dbReference type="OrthoDB" id="1938451at2759"/>
<gene>
    <name evidence="9" type="primary">LOC106760004</name>
</gene>
<dbReference type="GeneID" id="106760004"/>
<accession>A0A1S3TYU8</accession>
<feature type="domain" description="RNase H type-1" evidence="7">
    <location>
        <begin position="133"/>
        <end position="262"/>
    </location>
</feature>
<evidence type="ECO:0000313" key="8">
    <source>
        <dbReference type="Proteomes" id="UP000087766"/>
    </source>
</evidence>
<dbReference type="Pfam" id="PF13456">
    <property type="entry name" value="RVT_3"/>
    <property type="match status" value="1"/>
</dbReference>